<dbReference type="NCBIfam" id="NF045767">
    <property type="entry name" value="RuberyRbr"/>
    <property type="match status" value="1"/>
</dbReference>
<evidence type="ECO:0000313" key="8">
    <source>
        <dbReference type="EMBL" id="TGY62500.1"/>
    </source>
</evidence>
<protein>
    <submittedName>
        <fullName evidence="8">Rubrerythrin family protein</fullName>
    </submittedName>
</protein>
<dbReference type="InterPro" id="IPR024934">
    <property type="entry name" value="Rubredoxin-like_dom"/>
</dbReference>
<dbReference type="RefSeq" id="WP_136012229.1">
    <property type="nucleotide sequence ID" value="NZ_SRYE01000002.1"/>
</dbReference>
<dbReference type="InterPro" id="IPR009078">
    <property type="entry name" value="Ferritin-like_SF"/>
</dbReference>
<evidence type="ECO:0000256" key="3">
    <source>
        <dbReference type="ARBA" id="ARBA00022723"/>
    </source>
</evidence>
<dbReference type="OrthoDB" id="9799749at2"/>
<evidence type="ECO:0000256" key="2">
    <source>
        <dbReference type="ARBA" id="ARBA00022448"/>
    </source>
</evidence>
<dbReference type="Proteomes" id="UP000310263">
    <property type="component" value="Unassembled WGS sequence"/>
</dbReference>
<dbReference type="PROSITE" id="PS50905">
    <property type="entry name" value="FERRITIN_LIKE"/>
    <property type="match status" value="1"/>
</dbReference>
<organism evidence="8 9">
    <name type="scientific">Muricaecibacterium torontonense</name>
    <dbReference type="NCBI Taxonomy" id="3032871"/>
    <lineage>
        <taxon>Bacteria</taxon>
        <taxon>Bacillati</taxon>
        <taxon>Actinomycetota</taxon>
        <taxon>Coriobacteriia</taxon>
        <taxon>Coriobacteriales</taxon>
        <taxon>Atopobiaceae</taxon>
        <taxon>Muricaecibacterium</taxon>
    </lineage>
</organism>
<dbReference type="Gene3D" id="1.20.1260.10">
    <property type="match status" value="1"/>
</dbReference>
<keyword evidence="3" id="KW-0479">Metal-binding</keyword>
<dbReference type="InterPro" id="IPR052364">
    <property type="entry name" value="Rubrerythrin"/>
</dbReference>
<accession>A0A4V3RRD1</accession>
<dbReference type="SUPFAM" id="SSF57802">
    <property type="entry name" value="Rubredoxin-like"/>
    <property type="match status" value="1"/>
</dbReference>
<keyword evidence="4" id="KW-0249">Electron transport</keyword>
<comment type="caution">
    <text evidence="8">The sequence shown here is derived from an EMBL/GenBank/DDBJ whole genome shotgun (WGS) entry which is preliminary data.</text>
</comment>
<evidence type="ECO:0000259" key="6">
    <source>
        <dbReference type="PROSITE" id="PS50903"/>
    </source>
</evidence>
<dbReference type="Pfam" id="PF21349">
    <property type="entry name" value="RUBY_RBDX"/>
    <property type="match status" value="1"/>
</dbReference>
<dbReference type="CDD" id="cd01041">
    <property type="entry name" value="Rubrerythrin"/>
    <property type="match status" value="1"/>
</dbReference>
<dbReference type="SUPFAM" id="SSF47240">
    <property type="entry name" value="Ferritin-like"/>
    <property type="match status" value="1"/>
</dbReference>
<dbReference type="GO" id="GO:0005506">
    <property type="term" value="F:iron ion binding"/>
    <property type="evidence" value="ECO:0007669"/>
    <property type="project" value="InterPro"/>
</dbReference>
<dbReference type="Gene3D" id="2.20.28.10">
    <property type="match status" value="1"/>
</dbReference>
<dbReference type="PROSITE" id="PS50903">
    <property type="entry name" value="RUBREDOXIN_LIKE"/>
    <property type="match status" value="1"/>
</dbReference>
<dbReference type="InterPro" id="IPR012347">
    <property type="entry name" value="Ferritin-like"/>
</dbReference>
<dbReference type="GO" id="GO:0016491">
    <property type="term" value="F:oxidoreductase activity"/>
    <property type="evidence" value="ECO:0007669"/>
    <property type="project" value="InterPro"/>
</dbReference>
<reference evidence="8 9" key="1">
    <citation type="submission" date="2019-04" db="EMBL/GenBank/DDBJ databases">
        <title>Microbes associate with the intestines of laboratory mice.</title>
        <authorList>
            <person name="Navarre W."/>
            <person name="Wong E."/>
            <person name="Huang K."/>
            <person name="Tropini C."/>
            <person name="Ng K."/>
            <person name="Yu B."/>
        </authorList>
    </citation>
    <scope>NUCLEOTIDE SEQUENCE [LARGE SCALE GENOMIC DNA]</scope>
    <source>
        <strain evidence="8 9">NM07_P-09</strain>
    </source>
</reference>
<feature type="domain" description="Ferritin-like diiron" evidence="7">
    <location>
        <begin position="5"/>
        <end position="137"/>
    </location>
</feature>
<dbReference type="Pfam" id="PF02915">
    <property type="entry name" value="Rubrerythrin"/>
    <property type="match status" value="1"/>
</dbReference>
<evidence type="ECO:0000256" key="1">
    <source>
        <dbReference type="ARBA" id="ARBA00001965"/>
    </source>
</evidence>
<evidence type="ECO:0000256" key="5">
    <source>
        <dbReference type="ARBA" id="ARBA00023004"/>
    </source>
</evidence>
<proteinExistence type="predicted"/>
<evidence type="ECO:0000259" key="7">
    <source>
        <dbReference type="PROSITE" id="PS50905"/>
    </source>
</evidence>
<dbReference type="InterPro" id="IPR009040">
    <property type="entry name" value="Ferritin-like_diiron"/>
</dbReference>
<sequence>MPNVDFNESKTKKNLETAFAGESQASIKYGYYAKQAKKDGYVQIGDIFTETSGNEAAHAKIWFKYLHGGTIPDTLTNLKDAAFGENYEWTQMYAEFAEQAKEEGFDEIAAKFQLVGAIEKTHEARYNKLVDRIDSGEVFKRGDATVWQCTVCGHLHVGPEAPKVCPVCGHPQAYFQQQAVNY</sequence>
<dbReference type="PANTHER" id="PTHR43865:SF1">
    <property type="entry name" value="RUBRERYTHRIN-RELATED"/>
    <property type="match status" value="1"/>
</dbReference>
<evidence type="ECO:0000256" key="4">
    <source>
        <dbReference type="ARBA" id="ARBA00022982"/>
    </source>
</evidence>
<keyword evidence="5" id="KW-0408">Iron</keyword>
<dbReference type="AlphaFoldDB" id="A0A4V3RRD1"/>
<comment type="cofactor">
    <cofactor evidence="1">
        <name>Fe(3+)</name>
        <dbReference type="ChEBI" id="CHEBI:29034"/>
    </cofactor>
</comment>
<dbReference type="EMBL" id="SRYE01000002">
    <property type="protein sequence ID" value="TGY62500.1"/>
    <property type="molecule type" value="Genomic_DNA"/>
</dbReference>
<name>A0A4V3RRD1_9ACTN</name>
<feature type="domain" description="Rubredoxin-like" evidence="6">
    <location>
        <begin position="144"/>
        <end position="178"/>
    </location>
</feature>
<dbReference type="PANTHER" id="PTHR43865">
    <property type="entry name" value="RUBRERYTHRIN-RELATED"/>
    <property type="match status" value="1"/>
</dbReference>
<dbReference type="InterPro" id="IPR003251">
    <property type="entry name" value="Rr_diiron-bd_dom"/>
</dbReference>
<evidence type="ECO:0000313" key="9">
    <source>
        <dbReference type="Proteomes" id="UP000310263"/>
    </source>
</evidence>
<gene>
    <name evidence="8" type="ORF">E5334_03515</name>
</gene>
<keyword evidence="9" id="KW-1185">Reference proteome</keyword>
<keyword evidence="2" id="KW-0813">Transport</keyword>
<dbReference type="InterPro" id="IPR048574">
    <property type="entry name" value="RUBY_RBDX"/>
</dbReference>
<dbReference type="CDD" id="cd00729">
    <property type="entry name" value="rubredoxin_SM"/>
    <property type="match status" value="1"/>
</dbReference>